<dbReference type="EMBL" id="FRFD01000004">
    <property type="protein sequence ID" value="SHO47763.1"/>
    <property type="molecule type" value="Genomic_DNA"/>
</dbReference>
<keyword evidence="3" id="KW-0804">Transcription</keyword>
<evidence type="ECO:0000313" key="5">
    <source>
        <dbReference type="EMBL" id="SHO47763.1"/>
    </source>
</evidence>
<keyword evidence="6" id="KW-1185">Reference proteome</keyword>
<dbReference type="InterPro" id="IPR011256">
    <property type="entry name" value="Reg_factor_effector_dom_sf"/>
</dbReference>
<dbReference type="SMART" id="SM00342">
    <property type="entry name" value="HTH_ARAC"/>
    <property type="match status" value="1"/>
</dbReference>
<dbReference type="STRING" id="1121345.SAMN02745217_01650"/>
<name>A0A1M7Y5I4_9FIRM</name>
<evidence type="ECO:0000259" key="4">
    <source>
        <dbReference type="PROSITE" id="PS01124"/>
    </source>
</evidence>
<keyword evidence="2" id="KW-0238">DNA-binding</keyword>
<dbReference type="Gene3D" id="3.20.80.10">
    <property type="entry name" value="Regulatory factor, effector binding domain"/>
    <property type="match status" value="1"/>
</dbReference>
<accession>A0A1M7Y5I4</accession>
<dbReference type="GO" id="GO:0043565">
    <property type="term" value="F:sequence-specific DNA binding"/>
    <property type="evidence" value="ECO:0007669"/>
    <property type="project" value="InterPro"/>
</dbReference>
<gene>
    <name evidence="5" type="ORF">SAMN02745217_01650</name>
</gene>
<dbReference type="Pfam" id="PF12833">
    <property type="entry name" value="HTH_18"/>
    <property type="match status" value="1"/>
</dbReference>
<protein>
    <submittedName>
        <fullName evidence="5">AraC family transcriptional regulator</fullName>
    </submittedName>
</protein>
<dbReference type="SUPFAM" id="SSF46689">
    <property type="entry name" value="Homeodomain-like"/>
    <property type="match status" value="1"/>
</dbReference>
<evidence type="ECO:0000256" key="3">
    <source>
        <dbReference type="ARBA" id="ARBA00023163"/>
    </source>
</evidence>
<dbReference type="PANTHER" id="PTHR47504:SF5">
    <property type="entry name" value="RIGHT ORIGIN-BINDING PROTEIN"/>
    <property type="match status" value="1"/>
</dbReference>
<keyword evidence="1" id="KW-0805">Transcription regulation</keyword>
<dbReference type="PRINTS" id="PR00032">
    <property type="entry name" value="HTHARAC"/>
</dbReference>
<dbReference type="Proteomes" id="UP000184612">
    <property type="component" value="Unassembled WGS sequence"/>
</dbReference>
<evidence type="ECO:0000313" key="6">
    <source>
        <dbReference type="Proteomes" id="UP000184612"/>
    </source>
</evidence>
<dbReference type="InterPro" id="IPR020449">
    <property type="entry name" value="Tscrpt_reg_AraC-type_HTH"/>
</dbReference>
<dbReference type="InterPro" id="IPR018060">
    <property type="entry name" value="HTH_AraC"/>
</dbReference>
<dbReference type="PANTHER" id="PTHR47504">
    <property type="entry name" value="RIGHT ORIGIN-BINDING PROTEIN"/>
    <property type="match status" value="1"/>
</dbReference>
<evidence type="ECO:0000256" key="1">
    <source>
        <dbReference type="ARBA" id="ARBA00023015"/>
    </source>
</evidence>
<reference evidence="5 6" key="1">
    <citation type="submission" date="2016-12" db="EMBL/GenBank/DDBJ databases">
        <authorList>
            <person name="Song W.-J."/>
            <person name="Kurnit D.M."/>
        </authorList>
    </citation>
    <scope>NUCLEOTIDE SEQUENCE [LARGE SCALE GENOMIC DNA]</scope>
    <source>
        <strain evidence="5 6">DSM 12503</strain>
    </source>
</reference>
<sequence>MNCFEETEFIIDYIENSIYDVDISDISRLTGIPCGLYQRIFSYVCGISFTEYIRKRRLSIAGFEILNNSDYVIDIAMKSGYDSQSSFTRAFKEHFGVPPTRLTNDIYQRRAYGRFSFHSNDETYYVMKGRRIMADIVKIEYSEMDERMLIGISKTEAGVKAAPELWKVYFEGEFSEKLGRLEEYQCDDMTEDYIGIGYAADFIDDKSLGSEYVVGRYFKCGTFVPENMVCRIIPKGTVVKAQIKGKNIDDIIYNSYVLINDMVQKNGYKLDYNNFYWSEVYTYERYCNPANNGADELILDWYMPCIKERNPDIKEKEKRDVL</sequence>
<proteinExistence type="predicted"/>
<dbReference type="OrthoDB" id="2581987at2"/>
<dbReference type="RefSeq" id="WP_073588346.1">
    <property type="nucleotide sequence ID" value="NZ_FRFD01000004.1"/>
</dbReference>
<dbReference type="InterPro" id="IPR050959">
    <property type="entry name" value="MarA-like"/>
</dbReference>
<dbReference type="GO" id="GO:0003700">
    <property type="term" value="F:DNA-binding transcription factor activity"/>
    <property type="evidence" value="ECO:0007669"/>
    <property type="project" value="InterPro"/>
</dbReference>
<dbReference type="PROSITE" id="PS01124">
    <property type="entry name" value="HTH_ARAC_FAMILY_2"/>
    <property type="match status" value="1"/>
</dbReference>
<dbReference type="Gene3D" id="1.10.10.60">
    <property type="entry name" value="Homeodomain-like"/>
    <property type="match status" value="1"/>
</dbReference>
<organism evidence="5 6">
    <name type="scientific">Anaerocolumna xylanovorans DSM 12503</name>
    <dbReference type="NCBI Taxonomy" id="1121345"/>
    <lineage>
        <taxon>Bacteria</taxon>
        <taxon>Bacillati</taxon>
        <taxon>Bacillota</taxon>
        <taxon>Clostridia</taxon>
        <taxon>Lachnospirales</taxon>
        <taxon>Lachnospiraceae</taxon>
        <taxon>Anaerocolumna</taxon>
    </lineage>
</organism>
<evidence type="ECO:0000256" key="2">
    <source>
        <dbReference type="ARBA" id="ARBA00023125"/>
    </source>
</evidence>
<feature type="domain" description="HTH araC/xylS-type" evidence="4">
    <location>
        <begin position="8"/>
        <end position="105"/>
    </location>
</feature>
<dbReference type="AlphaFoldDB" id="A0A1M7Y5I4"/>
<dbReference type="InterPro" id="IPR009057">
    <property type="entry name" value="Homeodomain-like_sf"/>
</dbReference>